<accession>A0ABR2J6Z1</accession>
<name>A0ABR2J6Z1_9PEZI</name>
<evidence type="ECO:0000313" key="1">
    <source>
        <dbReference type="EMBL" id="KAK8873538.1"/>
    </source>
</evidence>
<evidence type="ECO:0000313" key="2">
    <source>
        <dbReference type="Proteomes" id="UP001390339"/>
    </source>
</evidence>
<reference evidence="1 2" key="1">
    <citation type="journal article" date="2024" name="IMA Fungus">
        <title>Apiospora arundinis, a panoply of carbohydrate-active enzymes and secondary metabolites.</title>
        <authorList>
            <person name="Sorensen T."/>
            <person name="Petersen C."/>
            <person name="Muurmann A.T."/>
            <person name="Christiansen J.V."/>
            <person name="Brundto M.L."/>
            <person name="Overgaard C.K."/>
            <person name="Boysen A.T."/>
            <person name="Wollenberg R.D."/>
            <person name="Larsen T.O."/>
            <person name="Sorensen J.L."/>
            <person name="Nielsen K.L."/>
            <person name="Sondergaard T.E."/>
        </authorList>
    </citation>
    <scope>NUCLEOTIDE SEQUENCE [LARGE SCALE GENOMIC DNA]</scope>
    <source>
        <strain evidence="1 2">AAU 773</strain>
    </source>
</reference>
<dbReference type="Proteomes" id="UP001390339">
    <property type="component" value="Unassembled WGS sequence"/>
</dbReference>
<protein>
    <recommendedName>
        <fullName evidence="3">F-box domain-containing protein</fullName>
    </recommendedName>
</protein>
<keyword evidence="2" id="KW-1185">Reference proteome</keyword>
<proteinExistence type="predicted"/>
<comment type="caution">
    <text evidence="1">The sequence shown here is derived from an EMBL/GenBank/DDBJ whole genome shotgun (WGS) entry which is preliminary data.</text>
</comment>
<sequence>MQEQQQLPQLTSLPPELLREILWHVDNDATEKRENGDHGHPGLCALALSGARRLAEAATALLYDKITIDRAGHDARDEQRLVLLNRSCCNNPQLVHRIRSAELRWFHNVNDAPHCNDFLAHLARSHSLVSVDCTLRHLQWLLPGDPAAAGNTPLPAVYEWQPGGFVALRELRLELNRAEDNARVPVASLVKLCELPALRELALYLPAVVDQDSDDGDNSDGGGEQLPTIGLTELCFGYGRPVSTAMLRQVLPRCPGLLVLSIGLPGAAIEVDRKMADHVSCGGYDLQGPVLSPVSIGRLLAPVAASLEQLDLHADNIVLPPRHDGSQIDLTTFTRLRELEITACLLFGDGRGAVATAGGGGGNIDDIWRRLPPALETLTIAFDGDLGLFWSLAEMRAHTRAGTFESQLWDRRLRDGGDDGLQWLAELLRRHINGELPGNQLRSIMVEEREVVDRDRHWALATWRQPGGDRLRDLARAAAVGLTISLRVPRSFRSEEIEVTYEAEWFMEPGTVRYEGDRA</sequence>
<evidence type="ECO:0008006" key="3">
    <source>
        <dbReference type="Google" id="ProtNLM"/>
    </source>
</evidence>
<gene>
    <name evidence="1" type="ORF">PGQ11_004052</name>
</gene>
<dbReference type="EMBL" id="JAPCWZ010000003">
    <property type="protein sequence ID" value="KAK8873538.1"/>
    <property type="molecule type" value="Genomic_DNA"/>
</dbReference>
<organism evidence="1 2">
    <name type="scientific">Apiospora arundinis</name>
    <dbReference type="NCBI Taxonomy" id="335852"/>
    <lineage>
        <taxon>Eukaryota</taxon>
        <taxon>Fungi</taxon>
        <taxon>Dikarya</taxon>
        <taxon>Ascomycota</taxon>
        <taxon>Pezizomycotina</taxon>
        <taxon>Sordariomycetes</taxon>
        <taxon>Xylariomycetidae</taxon>
        <taxon>Amphisphaeriales</taxon>
        <taxon>Apiosporaceae</taxon>
        <taxon>Apiospora</taxon>
    </lineage>
</organism>